<dbReference type="InterPro" id="IPR032197">
    <property type="entry name" value="Atg7_N"/>
</dbReference>
<keyword evidence="4" id="KW-1185">Reference proteome</keyword>
<proteinExistence type="predicted"/>
<accession>A0A835I5D4</accession>
<dbReference type="InterPro" id="IPR042522">
    <property type="entry name" value="Atg7_N_1"/>
</dbReference>
<dbReference type="AlphaFoldDB" id="A0A835I5D4"/>
<dbReference type="OrthoDB" id="1731153at2759"/>
<comment type="caution">
    <text evidence="3">The sequence shown here is derived from an EMBL/GenBank/DDBJ whole genome shotgun (WGS) entry which is preliminary data.</text>
</comment>
<dbReference type="Proteomes" id="UP000631114">
    <property type="component" value="Unassembled WGS sequence"/>
</dbReference>
<feature type="domain" description="Ubiquitin-like modifier-activating enzyme Atg7 N-terminal" evidence="2">
    <location>
        <begin position="111"/>
        <end position="194"/>
    </location>
</feature>
<keyword evidence="1" id="KW-0472">Membrane</keyword>
<evidence type="ECO:0000259" key="2">
    <source>
        <dbReference type="Pfam" id="PF16420"/>
    </source>
</evidence>
<feature type="transmembrane region" description="Helical" evidence="1">
    <location>
        <begin position="84"/>
        <end position="106"/>
    </location>
</feature>
<evidence type="ECO:0000313" key="3">
    <source>
        <dbReference type="EMBL" id="KAF9611566.1"/>
    </source>
</evidence>
<evidence type="ECO:0000256" key="1">
    <source>
        <dbReference type="SAM" id="Phobius"/>
    </source>
</evidence>
<sequence length="213" mass="23738">MLAGKINLKRIVGFIVGVVAPFRRLMIGESAPLHVIQDSASLLGRVYVSYSDDHALKLPYFIAMAGFVCALFAFGIPHLSAMRIYLGVSTVLSLIYNIVIACVLSFQDGEQSSLEAPIVHDNRNRCHVPGVLYNPNTLESFRALDKQSLLNSEANKIWEDIRFGRAVEDSSLLSMFLLISFADLKKWSFNYRFMSLPLSKVDPLATLIDLRPA</sequence>
<dbReference type="EMBL" id="JADFTS010000004">
    <property type="protein sequence ID" value="KAF9611566.1"/>
    <property type="molecule type" value="Genomic_DNA"/>
</dbReference>
<protein>
    <recommendedName>
        <fullName evidence="2">Ubiquitin-like modifier-activating enzyme Atg7 N-terminal domain-containing protein</fullName>
    </recommendedName>
</protein>
<gene>
    <name evidence="3" type="ORF">IFM89_033570</name>
</gene>
<feature type="transmembrane region" description="Helical" evidence="1">
    <location>
        <begin position="58"/>
        <end position="77"/>
    </location>
</feature>
<keyword evidence="1" id="KW-1133">Transmembrane helix</keyword>
<dbReference type="Pfam" id="PF16420">
    <property type="entry name" value="ATG7_N"/>
    <property type="match status" value="1"/>
</dbReference>
<dbReference type="GO" id="GO:0006865">
    <property type="term" value="P:amino acid transport"/>
    <property type="evidence" value="ECO:0007669"/>
    <property type="project" value="UniProtKB-KW"/>
</dbReference>
<dbReference type="GO" id="GO:0016020">
    <property type="term" value="C:membrane"/>
    <property type="evidence" value="ECO:0007669"/>
    <property type="project" value="UniProtKB-SubCell"/>
</dbReference>
<organism evidence="3 4">
    <name type="scientific">Coptis chinensis</name>
    <dbReference type="NCBI Taxonomy" id="261450"/>
    <lineage>
        <taxon>Eukaryota</taxon>
        <taxon>Viridiplantae</taxon>
        <taxon>Streptophyta</taxon>
        <taxon>Embryophyta</taxon>
        <taxon>Tracheophyta</taxon>
        <taxon>Spermatophyta</taxon>
        <taxon>Magnoliopsida</taxon>
        <taxon>Ranunculales</taxon>
        <taxon>Ranunculaceae</taxon>
        <taxon>Coptidoideae</taxon>
        <taxon>Coptis</taxon>
    </lineage>
</organism>
<reference evidence="3 4" key="1">
    <citation type="submission" date="2020-10" db="EMBL/GenBank/DDBJ databases">
        <title>The Coptis chinensis genome and diversification of protoberbering-type alkaloids.</title>
        <authorList>
            <person name="Wang B."/>
            <person name="Shu S."/>
            <person name="Song C."/>
            <person name="Liu Y."/>
        </authorList>
    </citation>
    <scope>NUCLEOTIDE SEQUENCE [LARGE SCALE GENOMIC DNA]</scope>
    <source>
        <strain evidence="3">HL-2020</strain>
        <tissue evidence="3">Leaf</tissue>
    </source>
</reference>
<evidence type="ECO:0000313" key="4">
    <source>
        <dbReference type="Proteomes" id="UP000631114"/>
    </source>
</evidence>
<name>A0A835I5D4_9MAGN</name>
<dbReference type="Gene3D" id="3.40.140.70">
    <property type="entry name" value="Ubiquitin-like modifier-activating enzyme ATG7 N-terminal domain"/>
    <property type="match status" value="1"/>
</dbReference>
<keyword evidence="1" id="KW-0812">Transmembrane</keyword>